<dbReference type="Gene3D" id="1.10.10.10">
    <property type="entry name" value="Winged helix-like DNA-binding domain superfamily/Winged helix DNA-binding domain"/>
    <property type="match status" value="1"/>
</dbReference>
<keyword evidence="6" id="KW-1185">Reference proteome</keyword>
<dbReference type="Pfam" id="PF01047">
    <property type="entry name" value="MarR"/>
    <property type="match status" value="1"/>
</dbReference>
<dbReference type="PANTHER" id="PTHR42756:SF1">
    <property type="entry name" value="TRANSCRIPTIONAL REPRESSOR OF EMRAB OPERON"/>
    <property type="match status" value="1"/>
</dbReference>
<dbReference type="Proteomes" id="UP000606653">
    <property type="component" value="Unassembled WGS sequence"/>
</dbReference>
<keyword evidence="3" id="KW-0804">Transcription</keyword>
<keyword evidence="2" id="KW-0238">DNA-binding</keyword>
<dbReference type="InterPro" id="IPR000835">
    <property type="entry name" value="HTH_MarR-typ"/>
</dbReference>
<dbReference type="RefSeq" id="WP_018976843.1">
    <property type="nucleotide sequence ID" value="NZ_BMLN01000002.1"/>
</dbReference>
<evidence type="ECO:0000256" key="1">
    <source>
        <dbReference type="ARBA" id="ARBA00023015"/>
    </source>
</evidence>
<evidence type="ECO:0000256" key="2">
    <source>
        <dbReference type="ARBA" id="ARBA00023125"/>
    </source>
</evidence>
<dbReference type="PRINTS" id="PR00598">
    <property type="entry name" value="HTHMARR"/>
</dbReference>
<dbReference type="SUPFAM" id="SSF46785">
    <property type="entry name" value="Winged helix' DNA-binding domain"/>
    <property type="match status" value="1"/>
</dbReference>
<evidence type="ECO:0000313" key="5">
    <source>
        <dbReference type="EMBL" id="GGN93551.1"/>
    </source>
</evidence>
<gene>
    <name evidence="5" type="ORF">GCM10010969_07430</name>
</gene>
<feature type="domain" description="HTH marR-type" evidence="4">
    <location>
        <begin position="5"/>
        <end position="137"/>
    </location>
</feature>
<reference evidence="6" key="1">
    <citation type="journal article" date="2019" name="Int. J. Syst. Evol. Microbiol.">
        <title>The Global Catalogue of Microorganisms (GCM) 10K type strain sequencing project: providing services to taxonomists for standard genome sequencing and annotation.</title>
        <authorList>
            <consortium name="The Broad Institute Genomics Platform"/>
            <consortium name="The Broad Institute Genome Sequencing Center for Infectious Disease"/>
            <person name="Wu L."/>
            <person name="Ma J."/>
        </authorList>
    </citation>
    <scope>NUCLEOTIDE SEQUENCE [LARGE SCALE GENOMIC DNA]</scope>
    <source>
        <strain evidence="6">CGMCC 1.6964</strain>
    </source>
</reference>
<name>A0ABQ2KUY6_9BACL</name>
<dbReference type="InterPro" id="IPR036388">
    <property type="entry name" value="WH-like_DNA-bd_sf"/>
</dbReference>
<sequence length="145" mass="16890">MPSNPIELTRLFIRTLRAHHRRMHTVNQSLGIHPGQAPLFFILSSHEGLNQKELAEQMHIKPATLTVMLTRLEQAGFIERFADPADQRVWRIRLTPQGRSISMQVHEAAQEIDNLTFGNFTEEERSQFRGLMDKMYENLKNEPRT</sequence>
<dbReference type="InterPro" id="IPR036390">
    <property type="entry name" value="WH_DNA-bd_sf"/>
</dbReference>
<dbReference type="PANTHER" id="PTHR42756">
    <property type="entry name" value="TRANSCRIPTIONAL REGULATOR, MARR"/>
    <property type="match status" value="1"/>
</dbReference>
<proteinExistence type="predicted"/>
<dbReference type="EMBL" id="BMLN01000002">
    <property type="protein sequence ID" value="GGN93551.1"/>
    <property type="molecule type" value="Genomic_DNA"/>
</dbReference>
<dbReference type="PROSITE" id="PS50995">
    <property type="entry name" value="HTH_MARR_2"/>
    <property type="match status" value="1"/>
</dbReference>
<evidence type="ECO:0000256" key="3">
    <source>
        <dbReference type="ARBA" id="ARBA00023163"/>
    </source>
</evidence>
<keyword evidence="1" id="KW-0805">Transcription regulation</keyword>
<evidence type="ECO:0000313" key="6">
    <source>
        <dbReference type="Proteomes" id="UP000606653"/>
    </source>
</evidence>
<dbReference type="SMART" id="SM00347">
    <property type="entry name" value="HTH_MARR"/>
    <property type="match status" value="1"/>
</dbReference>
<comment type="caution">
    <text evidence="5">The sequence shown here is derived from an EMBL/GenBank/DDBJ whole genome shotgun (WGS) entry which is preliminary data.</text>
</comment>
<organism evidence="5 6">
    <name type="scientific">Saccharibacillus kuerlensis</name>
    <dbReference type="NCBI Taxonomy" id="459527"/>
    <lineage>
        <taxon>Bacteria</taxon>
        <taxon>Bacillati</taxon>
        <taxon>Bacillota</taxon>
        <taxon>Bacilli</taxon>
        <taxon>Bacillales</taxon>
        <taxon>Paenibacillaceae</taxon>
        <taxon>Saccharibacillus</taxon>
    </lineage>
</organism>
<protein>
    <submittedName>
        <fullName evidence="5">MarR family transcriptional regulator</fullName>
    </submittedName>
</protein>
<accession>A0ABQ2KUY6</accession>
<evidence type="ECO:0000259" key="4">
    <source>
        <dbReference type="PROSITE" id="PS50995"/>
    </source>
</evidence>